<dbReference type="InterPro" id="IPR001179">
    <property type="entry name" value="PPIase_FKBP_dom"/>
</dbReference>
<dbReference type="Pfam" id="PF00254">
    <property type="entry name" value="FKBP_C"/>
    <property type="match status" value="1"/>
</dbReference>
<dbReference type="OrthoDB" id="25996at2"/>
<name>A0A543F3I8_9MICO</name>
<dbReference type="PANTHER" id="PTHR43811:SF19">
    <property type="entry name" value="39 KDA FK506-BINDING NUCLEAR PROTEIN"/>
    <property type="match status" value="1"/>
</dbReference>
<dbReference type="EC" id="5.2.1.8" evidence="3 6"/>
<evidence type="ECO:0000256" key="5">
    <source>
        <dbReference type="ARBA" id="ARBA00023235"/>
    </source>
</evidence>
<organism evidence="8 9">
    <name type="scientific">Microbacterium kyungheense</name>
    <dbReference type="NCBI Taxonomy" id="1263636"/>
    <lineage>
        <taxon>Bacteria</taxon>
        <taxon>Bacillati</taxon>
        <taxon>Actinomycetota</taxon>
        <taxon>Actinomycetes</taxon>
        <taxon>Micrococcales</taxon>
        <taxon>Microbacteriaceae</taxon>
        <taxon>Microbacterium</taxon>
    </lineage>
</organism>
<dbReference type="SUPFAM" id="SSF54534">
    <property type="entry name" value="FKBP-like"/>
    <property type="match status" value="1"/>
</dbReference>
<comment type="similarity">
    <text evidence="2">Belongs to the FKBP-type PPIase family.</text>
</comment>
<dbReference type="PROSITE" id="PS50059">
    <property type="entry name" value="FKBP_PPIASE"/>
    <property type="match status" value="1"/>
</dbReference>
<evidence type="ECO:0000313" key="9">
    <source>
        <dbReference type="Proteomes" id="UP000320235"/>
    </source>
</evidence>
<comment type="caution">
    <text evidence="8">The sequence shown here is derived from an EMBL/GenBank/DDBJ whole genome shotgun (WGS) entry which is preliminary data.</text>
</comment>
<dbReference type="GO" id="GO:0003755">
    <property type="term" value="F:peptidyl-prolyl cis-trans isomerase activity"/>
    <property type="evidence" value="ECO:0007669"/>
    <property type="project" value="UniProtKB-KW"/>
</dbReference>
<evidence type="ECO:0000259" key="7">
    <source>
        <dbReference type="PROSITE" id="PS50059"/>
    </source>
</evidence>
<evidence type="ECO:0000256" key="2">
    <source>
        <dbReference type="ARBA" id="ARBA00006577"/>
    </source>
</evidence>
<dbReference type="PANTHER" id="PTHR43811">
    <property type="entry name" value="FKBP-TYPE PEPTIDYL-PROLYL CIS-TRANS ISOMERASE FKPA"/>
    <property type="match status" value="1"/>
</dbReference>
<proteinExistence type="inferred from homology"/>
<dbReference type="Proteomes" id="UP000320235">
    <property type="component" value="Unassembled WGS sequence"/>
</dbReference>
<keyword evidence="9" id="KW-1185">Reference proteome</keyword>
<accession>A0A543F3I8</accession>
<dbReference type="PROSITE" id="PS51257">
    <property type="entry name" value="PROKAR_LIPOPROTEIN"/>
    <property type="match status" value="1"/>
</dbReference>
<feature type="domain" description="PPIase FKBP-type" evidence="7">
    <location>
        <begin position="233"/>
        <end position="318"/>
    </location>
</feature>
<evidence type="ECO:0000256" key="4">
    <source>
        <dbReference type="ARBA" id="ARBA00023110"/>
    </source>
</evidence>
<dbReference type="AlphaFoldDB" id="A0A543F3I8"/>
<dbReference type="Gene3D" id="3.10.50.40">
    <property type="match status" value="1"/>
</dbReference>
<protein>
    <recommendedName>
        <fullName evidence="3 6">peptidylprolyl isomerase</fullName>
        <ecNumber evidence="3 6">5.2.1.8</ecNumber>
    </recommendedName>
</protein>
<evidence type="ECO:0000313" key="8">
    <source>
        <dbReference type="EMBL" id="TQM28385.1"/>
    </source>
</evidence>
<gene>
    <name evidence="8" type="ORF">FB391_2450</name>
</gene>
<comment type="catalytic activity">
    <reaction evidence="1 6">
        <text>[protein]-peptidylproline (omega=180) = [protein]-peptidylproline (omega=0)</text>
        <dbReference type="Rhea" id="RHEA:16237"/>
        <dbReference type="Rhea" id="RHEA-COMP:10747"/>
        <dbReference type="Rhea" id="RHEA-COMP:10748"/>
        <dbReference type="ChEBI" id="CHEBI:83833"/>
        <dbReference type="ChEBI" id="CHEBI:83834"/>
        <dbReference type="EC" id="5.2.1.8"/>
    </reaction>
</comment>
<keyword evidence="5 6" id="KW-0413">Isomerase</keyword>
<evidence type="ECO:0000256" key="3">
    <source>
        <dbReference type="ARBA" id="ARBA00013194"/>
    </source>
</evidence>
<keyword evidence="4 6" id="KW-0697">Rotamase</keyword>
<dbReference type="RefSeq" id="WP_141894618.1">
    <property type="nucleotide sequence ID" value="NZ_BAABLH010000005.1"/>
</dbReference>
<dbReference type="EMBL" id="VFPE01000002">
    <property type="protein sequence ID" value="TQM28385.1"/>
    <property type="molecule type" value="Genomic_DNA"/>
</dbReference>
<dbReference type="InterPro" id="IPR046357">
    <property type="entry name" value="PPIase_dom_sf"/>
</dbReference>
<reference evidence="8 9" key="1">
    <citation type="submission" date="2019-06" db="EMBL/GenBank/DDBJ databases">
        <title>Sequencing the genomes of 1000 actinobacteria strains.</title>
        <authorList>
            <person name="Klenk H.-P."/>
        </authorList>
    </citation>
    <scope>NUCLEOTIDE SEQUENCE [LARGE SCALE GENOMIC DNA]</scope>
    <source>
        <strain evidence="8 9">DSM 105492</strain>
    </source>
</reference>
<evidence type="ECO:0000256" key="1">
    <source>
        <dbReference type="ARBA" id="ARBA00000971"/>
    </source>
</evidence>
<sequence>MRKIPVALVVLGLVTVGLTGCSLQTVSAPDCSRASVSNPDVMKLIEVTGDTDSEPKVDVYTPLHASHLGYEDVVTGDGTAITSNDQLMVMDVSLFDGTTGDPIVATAYDGDLSRVTSPSQWATNFPGFETALHCATEGSRVAVALSPDDLAEGIAASFKIDEDDSVVAVLDIHKVYLPSATGQLQFNSGFGLPSVVRAPDGRPGITIPTGTPAPTDLVVQTLIKGDGEKVTGDQPVRVHYTGVVWGADESFDSTWDGSAASVTLDGVVPGFAKALEGQTVGSQVMVVIPPDQGYGDKEQASIPANSTLVFVIDILGLDAEAPTTDEG</sequence>
<evidence type="ECO:0000256" key="6">
    <source>
        <dbReference type="PROSITE-ProRule" id="PRU00277"/>
    </source>
</evidence>